<dbReference type="InterPro" id="IPR013106">
    <property type="entry name" value="Ig_V-set"/>
</dbReference>
<sequence>MFTSPGPYGRLQPAIIFEKSWQSSEVPADWKKGNITPIFKKGKKEDPGNYRPVSLTSVPGKIMEQTFLETMLRHMENKELIGDSQHGFTRGKSCLTNLVAFYDGVTESVDKGRATDIIYLDLCKAFDTVPHDILVSKLERHGFDGFTTQWIRNWLDGRTQRVVVNSSMSKWRTVTSGVPQGSVLGLALFNIFVGDMASGMECTLSKFVNDTKLCGVVDTLERRDAIQRDLDRLERWARANRMKFNKAKGKVLHMGRCNPKHHYRLGEEWIESSPEERDLGVLIDEELNMSHQCALAAQKANCVPGCIKRGQFTVHSPKNVVIQVAGEDAVLPCYISAPSIPVSLTVQWILVRALKRIEIASFNGRSEVERQGKSYKGRTAFFTSQVRRGNLSLKLRNIQVSDKGKYLCKVAYSNWYRETYVELDVTVLKNVTYTDKGEYVCSLESESWRDETVVELDVTGQFYILPPNNPIISFIGEDVILPCQLSLTVFPRSITAQWVALQPFRTPKEISYNEAVRDSWLEERSWGGTELFLSQWSTGNLSLKLKNVQVPDKGKYICSVTAGKWHDQMAIELEVTGQYHLFFHQECKG</sequence>
<organism evidence="9 10">
    <name type="scientific">Grus japonensis</name>
    <name type="common">Japanese crane</name>
    <name type="synonym">Red-crowned crane</name>
    <dbReference type="NCBI Taxonomy" id="30415"/>
    <lineage>
        <taxon>Eukaryota</taxon>
        <taxon>Metazoa</taxon>
        <taxon>Chordata</taxon>
        <taxon>Craniata</taxon>
        <taxon>Vertebrata</taxon>
        <taxon>Euteleostomi</taxon>
        <taxon>Archelosauria</taxon>
        <taxon>Archosauria</taxon>
        <taxon>Dinosauria</taxon>
        <taxon>Saurischia</taxon>
        <taxon>Theropoda</taxon>
        <taxon>Coelurosauria</taxon>
        <taxon>Aves</taxon>
        <taxon>Neognathae</taxon>
        <taxon>Neoaves</taxon>
        <taxon>Gruiformes</taxon>
        <taxon>Gruidae</taxon>
        <taxon>Grus</taxon>
    </lineage>
</organism>
<evidence type="ECO:0000259" key="8">
    <source>
        <dbReference type="PROSITE" id="PS50878"/>
    </source>
</evidence>
<protein>
    <submittedName>
        <fullName evidence="9">Mitochondrial enolase superfamily member 1</fullName>
    </submittedName>
</protein>
<evidence type="ECO:0000256" key="1">
    <source>
        <dbReference type="ARBA" id="ARBA00004370"/>
    </source>
</evidence>
<keyword evidence="5" id="KW-0325">Glycoprotein</keyword>
<evidence type="ECO:0000313" key="9">
    <source>
        <dbReference type="EMBL" id="GAB0202203.1"/>
    </source>
</evidence>
<evidence type="ECO:0000256" key="5">
    <source>
        <dbReference type="ARBA" id="ARBA00023180"/>
    </source>
</evidence>
<evidence type="ECO:0000259" key="7">
    <source>
        <dbReference type="PROSITE" id="PS50835"/>
    </source>
</evidence>
<feature type="domain" description="Ig-like" evidence="7">
    <location>
        <begin position="326"/>
        <end position="424"/>
    </location>
</feature>
<dbReference type="SUPFAM" id="SSF48726">
    <property type="entry name" value="Immunoglobulin"/>
    <property type="match status" value="2"/>
</dbReference>
<proteinExistence type="predicted"/>
<dbReference type="Gene3D" id="2.60.40.10">
    <property type="entry name" value="Immunoglobulins"/>
    <property type="match status" value="2"/>
</dbReference>
<name>A0ABC9XWR3_GRUJA</name>
<evidence type="ECO:0000256" key="6">
    <source>
        <dbReference type="ARBA" id="ARBA00023319"/>
    </source>
</evidence>
<dbReference type="InterPro" id="IPR003599">
    <property type="entry name" value="Ig_sub"/>
</dbReference>
<evidence type="ECO:0000256" key="4">
    <source>
        <dbReference type="ARBA" id="ARBA00023157"/>
    </source>
</evidence>
<dbReference type="PANTHER" id="PTHR33332">
    <property type="entry name" value="REVERSE TRANSCRIPTASE DOMAIN-CONTAINING PROTEIN"/>
    <property type="match status" value="1"/>
</dbReference>
<dbReference type="GO" id="GO:0050863">
    <property type="term" value="P:regulation of T cell activation"/>
    <property type="evidence" value="ECO:0007669"/>
    <property type="project" value="UniProtKB-ARBA"/>
</dbReference>
<dbReference type="PROSITE" id="PS50878">
    <property type="entry name" value="RT_POL"/>
    <property type="match status" value="1"/>
</dbReference>
<gene>
    <name evidence="9" type="ORF">GRJ2_002685900</name>
</gene>
<reference evidence="9 10" key="1">
    <citation type="submission" date="2024-06" db="EMBL/GenBank/DDBJ databases">
        <title>The draft genome of Grus japonensis, version 3.</title>
        <authorList>
            <person name="Nabeshima K."/>
            <person name="Suzuki S."/>
            <person name="Onuma M."/>
        </authorList>
    </citation>
    <scope>NUCLEOTIDE SEQUENCE [LARGE SCALE GENOMIC DNA]</scope>
    <source>
        <strain evidence="9 10">451A</strain>
    </source>
</reference>
<dbReference type="Pfam" id="PF00078">
    <property type="entry name" value="RVT_1"/>
    <property type="match status" value="1"/>
</dbReference>
<dbReference type="GO" id="GO:0016020">
    <property type="term" value="C:membrane"/>
    <property type="evidence" value="ECO:0007669"/>
    <property type="project" value="UniProtKB-SubCell"/>
</dbReference>
<comment type="subcellular location">
    <subcellularLocation>
        <location evidence="1">Membrane</location>
    </subcellularLocation>
</comment>
<dbReference type="PROSITE" id="PS50835">
    <property type="entry name" value="IG_LIKE"/>
    <property type="match status" value="2"/>
</dbReference>
<comment type="caution">
    <text evidence="9">The sequence shown here is derived from an EMBL/GenBank/DDBJ whole genome shotgun (WGS) entry which is preliminary data.</text>
</comment>
<dbReference type="SMART" id="SM00406">
    <property type="entry name" value="IGv"/>
    <property type="match status" value="2"/>
</dbReference>
<dbReference type="InterPro" id="IPR000477">
    <property type="entry name" value="RT_dom"/>
</dbReference>
<dbReference type="SMART" id="SM00409">
    <property type="entry name" value="IG"/>
    <property type="match status" value="2"/>
</dbReference>
<dbReference type="CDD" id="cd01650">
    <property type="entry name" value="RT_nLTR_like"/>
    <property type="match status" value="1"/>
</dbReference>
<keyword evidence="6" id="KW-0393">Immunoglobulin domain</keyword>
<dbReference type="SUPFAM" id="SSF56672">
    <property type="entry name" value="DNA/RNA polymerases"/>
    <property type="match status" value="1"/>
</dbReference>
<keyword evidence="2" id="KW-0732">Signal</keyword>
<evidence type="ECO:0000256" key="3">
    <source>
        <dbReference type="ARBA" id="ARBA00023136"/>
    </source>
</evidence>
<dbReference type="InterPro" id="IPR013783">
    <property type="entry name" value="Ig-like_fold"/>
</dbReference>
<feature type="domain" description="Reverse transcriptase" evidence="8">
    <location>
        <begin position="19"/>
        <end position="283"/>
    </location>
</feature>
<evidence type="ECO:0000256" key="2">
    <source>
        <dbReference type="ARBA" id="ARBA00022729"/>
    </source>
</evidence>
<dbReference type="InterPro" id="IPR043502">
    <property type="entry name" value="DNA/RNA_pol_sf"/>
</dbReference>
<keyword evidence="3" id="KW-0472">Membrane</keyword>
<dbReference type="InterPro" id="IPR007110">
    <property type="entry name" value="Ig-like_dom"/>
</dbReference>
<evidence type="ECO:0000313" key="10">
    <source>
        <dbReference type="Proteomes" id="UP001623348"/>
    </source>
</evidence>
<dbReference type="Proteomes" id="UP001623348">
    <property type="component" value="Unassembled WGS sequence"/>
</dbReference>
<dbReference type="FunFam" id="2.60.40.10:FF:000142">
    <property type="entry name" value="V-set domain-containing T-cell activation inhibitor 1"/>
    <property type="match status" value="1"/>
</dbReference>
<dbReference type="EMBL" id="BAAFJT010000036">
    <property type="protein sequence ID" value="GAB0202203.1"/>
    <property type="molecule type" value="Genomic_DNA"/>
</dbReference>
<keyword evidence="10" id="KW-1185">Reference proteome</keyword>
<dbReference type="AlphaFoldDB" id="A0ABC9XWR3"/>
<dbReference type="GO" id="GO:1903037">
    <property type="term" value="P:regulation of leukocyte cell-cell adhesion"/>
    <property type="evidence" value="ECO:0007669"/>
    <property type="project" value="UniProtKB-ARBA"/>
</dbReference>
<dbReference type="InterPro" id="IPR036179">
    <property type="entry name" value="Ig-like_dom_sf"/>
</dbReference>
<keyword evidence="4" id="KW-1015">Disulfide bond</keyword>
<feature type="domain" description="Ig-like" evidence="7">
    <location>
        <begin position="466"/>
        <end position="576"/>
    </location>
</feature>
<dbReference type="Pfam" id="PF07686">
    <property type="entry name" value="V-set"/>
    <property type="match status" value="1"/>
</dbReference>
<accession>A0ABC9XWR3</accession>